<sequence length="593" mass="65197">MKLLRRSAIVVPAILLAVFLVASFVTRGAMSSLPFLRSKSEGLVDQRPWQTVQALAPLAVSAEEKRMAQEAERLADHEVDQAFAMALRQAALEHRTLTGDALALQQKVTGLQALVKEDQAKVDSLTASLKSKNGAVAQSDDLDLAKAQLQLDTDELNDATDDLARVSGDKRAEIQQELTTREAAMKKYDEGADSGAPTAVISAQSRRTLARRLSSWFDQRNRLTLIEQAQAETNDDVASLTAQHAELEKKAASMTSAVSVDSSAAADNGETVKDRVAKMAAVHSIAQIHSILDDRIETQKQLSSVYGRWHDQVELQHRIVSHLILQSLAWIAFLLLLSAVLVTGFRSMLERSVTDRRRLRTLETIVTLGIEVVTLLLLLLVIFGPPSQMPTILGLTTAGITLVFQDFILAFFGWFVLMGKHGIRVGDWVEINGVGGEVVEIGLFRTTVLETGNWTDKGHPTGRRVTFINNFAITGQYFNFSTSGQWMWDEISVNIPASVDVEKTVAAIRAAVEQVTEKDAALAEQEWQRATAHQGLSQFTASPSVDLRPASSGVDVIVRYVTRANERYDVRNKLYVTLLDALHRPEALVDGKK</sequence>
<evidence type="ECO:0000256" key="4">
    <source>
        <dbReference type="ARBA" id="ARBA00023136"/>
    </source>
</evidence>
<reference evidence="8" key="1">
    <citation type="journal article" date="2014" name="Int. J. Syst. Evol. Microbiol.">
        <title>Complete genome sequence of Corynebacterium casei LMG S-19264T (=DSM 44701T), isolated from a smear-ripened cheese.</title>
        <authorList>
            <consortium name="US DOE Joint Genome Institute (JGI-PGF)"/>
            <person name="Walter F."/>
            <person name="Albersmeier A."/>
            <person name="Kalinowski J."/>
            <person name="Ruckert C."/>
        </authorList>
    </citation>
    <scope>NUCLEOTIDE SEQUENCE</scope>
    <source>
        <strain evidence="8">CGMCC 1.15447</strain>
    </source>
</reference>
<evidence type="ECO:0000256" key="2">
    <source>
        <dbReference type="ARBA" id="ARBA00022692"/>
    </source>
</evidence>
<dbReference type="SUPFAM" id="SSF50182">
    <property type="entry name" value="Sm-like ribonucleoproteins"/>
    <property type="match status" value="1"/>
</dbReference>
<dbReference type="Pfam" id="PF00924">
    <property type="entry name" value="MS_channel_2nd"/>
    <property type="match status" value="1"/>
</dbReference>
<dbReference type="InterPro" id="IPR006685">
    <property type="entry name" value="MscS_channel_2nd"/>
</dbReference>
<dbReference type="InterPro" id="IPR010920">
    <property type="entry name" value="LSM_dom_sf"/>
</dbReference>
<evidence type="ECO:0000256" key="3">
    <source>
        <dbReference type="ARBA" id="ARBA00022989"/>
    </source>
</evidence>
<evidence type="ECO:0000259" key="7">
    <source>
        <dbReference type="Pfam" id="PF00924"/>
    </source>
</evidence>
<keyword evidence="4 6" id="KW-0472">Membrane</keyword>
<keyword evidence="3 6" id="KW-1133">Transmembrane helix</keyword>
<reference evidence="8" key="2">
    <citation type="submission" date="2020-09" db="EMBL/GenBank/DDBJ databases">
        <authorList>
            <person name="Sun Q."/>
            <person name="Zhou Y."/>
        </authorList>
    </citation>
    <scope>NUCLEOTIDE SEQUENCE</scope>
    <source>
        <strain evidence="8">CGMCC 1.15447</strain>
    </source>
</reference>
<dbReference type="InterPro" id="IPR023408">
    <property type="entry name" value="MscS_beta-dom_sf"/>
</dbReference>
<dbReference type="AlphaFoldDB" id="A0A916S2T0"/>
<dbReference type="EMBL" id="BMJB01000003">
    <property type="protein sequence ID" value="GGA78857.1"/>
    <property type="molecule type" value="Genomic_DNA"/>
</dbReference>
<gene>
    <name evidence="8" type="ORF">GCM10011507_32650</name>
</gene>
<feature type="transmembrane region" description="Helical" evidence="6">
    <location>
        <begin position="365"/>
        <end position="386"/>
    </location>
</feature>
<dbReference type="PANTHER" id="PTHR30566">
    <property type="entry name" value="YNAI-RELATED MECHANOSENSITIVE ION CHANNEL"/>
    <property type="match status" value="1"/>
</dbReference>
<name>A0A916S2T0_9BACT</name>
<dbReference type="PANTHER" id="PTHR30566:SF5">
    <property type="entry name" value="MECHANOSENSITIVE ION CHANNEL PROTEIN 1, MITOCHONDRIAL-RELATED"/>
    <property type="match status" value="1"/>
</dbReference>
<evidence type="ECO:0000256" key="6">
    <source>
        <dbReference type="SAM" id="Phobius"/>
    </source>
</evidence>
<comment type="caution">
    <text evidence="8">The sequence shown here is derived from an EMBL/GenBank/DDBJ whole genome shotgun (WGS) entry which is preliminary data.</text>
</comment>
<feature type="coiled-coil region" evidence="5">
    <location>
        <begin position="230"/>
        <end position="257"/>
    </location>
</feature>
<keyword evidence="9" id="KW-1185">Reference proteome</keyword>
<evidence type="ECO:0000313" key="8">
    <source>
        <dbReference type="EMBL" id="GGA78857.1"/>
    </source>
</evidence>
<dbReference type="RefSeq" id="WP_188760596.1">
    <property type="nucleotide sequence ID" value="NZ_BMJB01000003.1"/>
</dbReference>
<keyword evidence="5" id="KW-0175">Coiled coil</keyword>
<dbReference type="GO" id="GO:0008381">
    <property type="term" value="F:mechanosensitive monoatomic ion channel activity"/>
    <property type="evidence" value="ECO:0007669"/>
    <property type="project" value="UniProtKB-ARBA"/>
</dbReference>
<dbReference type="Gene3D" id="2.30.30.60">
    <property type="match status" value="1"/>
</dbReference>
<accession>A0A916S2T0</accession>
<keyword evidence="2 6" id="KW-0812">Transmembrane</keyword>
<evidence type="ECO:0000256" key="5">
    <source>
        <dbReference type="SAM" id="Coils"/>
    </source>
</evidence>
<protein>
    <recommendedName>
        <fullName evidence="7">Mechanosensitive ion channel MscS domain-containing protein</fullName>
    </recommendedName>
</protein>
<dbReference type="GO" id="GO:0016020">
    <property type="term" value="C:membrane"/>
    <property type="evidence" value="ECO:0007669"/>
    <property type="project" value="UniProtKB-SubCell"/>
</dbReference>
<comment type="subcellular location">
    <subcellularLocation>
        <location evidence="1">Membrane</location>
    </subcellularLocation>
</comment>
<feature type="transmembrane region" description="Helical" evidence="6">
    <location>
        <begin position="323"/>
        <end position="345"/>
    </location>
</feature>
<proteinExistence type="predicted"/>
<feature type="transmembrane region" description="Helical" evidence="6">
    <location>
        <begin position="392"/>
        <end position="417"/>
    </location>
</feature>
<feature type="domain" description="Mechanosensitive ion channel MscS" evidence="7">
    <location>
        <begin position="408"/>
        <end position="448"/>
    </location>
</feature>
<evidence type="ECO:0000256" key="1">
    <source>
        <dbReference type="ARBA" id="ARBA00004370"/>
    </source>
</evidence>
<evidence type="ECO:0000313" key="9">
    <source>
        <dbReference type="Proteomes" id="UP000648801"/>
    </source>
</evidence>
<dbReference type="Proteomes" id="UP000648801">
    <property type="component" value="Unassembled WGS sequence"/>
</dbReference>
<organism evidence="8 9">
    <name type="scientific">Edaphobacter acidisoli</name>
    <dbReference type="NCBI Taxonomy" id="2040573"/>
    <lineage>
        <taxon>Bacteria</taxon>
        <taxon>Pseudomonadati</taxon>
        <taxon>Acidobacteriota</taxon>
        <taxon>Terriglobia</taxon>
        <taxon>Terriglobales</taxon>
        <taxon>Acidobacteriaceae</taxon>
        <taxon>Edaphobacter</taxon>
    </lineage>
</organism>